<dbReference type="InterPro" id="IPR014284">
    <property type="entry name" value="RNA_pol_sigma-70_dom"/>
</dbReference>
<evidence type="ECO:0000256" key="2">
    <source>
        <dbReference type="ARBA" id="ARBA00023015"/>
    </source>
</evidence>
<evidence type="ECO:0000256" key="5">
    <source>
        <dbReference type="SAM" id="Phobius"/>
    </source>
</evidence>
<dbReference type="InterPro" id="IPR013325">
    <property type="entry name" value="RNA_pol_sigma_r2"/>
</dbReference>
<dbReference type="Pfam" id="PF04542">
    <property type="entry name" value="Sigma70_r2"/>
    <property type="match status" value="1"/>
</dbReference>
<gene>
    <name evidence="8" type="ORF">AAG747_09080</name>
</gene>
<dbReference type="AlphaFoldDB" id="A0AAW9S3B4"/>
<proteinExistence type="inferred from homology"/>
<evidence type="ECO:0000313" key="8">
    <source>
        <dbReference type="EMBL" id="MEN7548062.1"/>
    </source>
</evidence>
<dbReference type="GO" id="GO:0003677">
    <property type="term" value="F:DNA binding"/>
    <property type="evidence" value="ECO:0007669"/>
    <property type="project" value="InterPro"/>
</dbReference>
<feature type="domain" description="RNA polymerase sigma-70 region 2" evidence="6">
    <location>
        <begin position="47"/>
        <end position="113"/>
    </location>
</feature>
<evidence type="ECO:0000256" key="3">
    <source>
        <dbReference type="ARBA" id="ARBA00023082"/>
    </source>
</evidence>
<evidence type="ECO:0000256" key="1">
    <source>
        <dbReference type="ARBA" id="ARBA00010641"/>
    </source>
</evidence>
<dbReference type="RefSeq" id="WP_346820844.1">
    <property type="nucleotide sequence ID" value="NZ_JBDKWZ010000004.1"/>
</dbReference>
<dbReference type="InterPro" id="IPR039425">
    <property type="entry name" value="RNA_pol_sigma-70-like"/>
</dbReference>
<dbReference type="Gene3D" id="1.10.10.10">
    <property type="entry name" value="Winged helix-like DNA-binding domain superfamily/Winged helix DNA-binding domain"/>
    <property type="match status" value="1"/>
</dbReference>
<protein>
    <submittedName>
        <fullName evidence="8">Sigma-70 family RNA polymerase sigma factor</fullName>
    </submittedName>
</protein>
<comment type="similarity">
    <text evidence="1">Belongs to the sigma-70 factor family. ECF subfamily.</text>
</comment>
<dbReference type="InterPro" id="IPR007627">
    <property type="entry name" value="RNA_pol_sigma70_r2"/>
</dbReference>
<dbReference type="InterPro" id="IPR013324">
    <property type="entry name" value="RNA_pol_sigma_r3/r4-like"/>
</dbReference>
<accession>A0AAW9S3B4</accession>
<keyword evidence="2" id="KW-0805">Transcription regulation</keyword>
<dbReference type="PANTHER" id="PTHR43133:SF46">
    <property type="entry name" value="RNA POLYMERASE SIGMA-70 FACTOR ECF SUBFAMILY"/>
    <property type="match status" value="1"/>
</dbReference>
<dbReference type="NCBIfam" id="TIGR02937">
    <property type="entry name" value="sigma70-ECF"/>
    <property type="match status" value="1"/>
</dbReference>
<reference evidence="8 9" key="1">
    <citation type="submission" date="2024-04" db="EMBL/GenBank/DDBJ databases">
        <title>Novel genus in family Flammeovirgaceae.</title>
        <authorList>
            <person name="Nguyen T.H."/>
            <person name="Vuong T.Q."/>
            <person name="Le H."/>
            <person name="Kim S.-G."/>
        </authorList>
    </citation>
    <scope>NUCLEOTIDE SEQUENCE [LARGE SCALE GENOMIC DNA]</scope>
    <source>
        <strain evidence="8 9">JCM 23209</strain>
    </source>
</reference>
<dbReference type="InterPro" id="IPR013249">
    <property type="entry name" value="RNA_pol_sigma70_r4_t2"/>
</dbReference>
<keyword evidence="5" id="KW-0472">Membrane</keyword>
<dbReference type="CDD" id="cd06171">
    <property type="entry name" value="Sigma70_r4"/>
    <property type="match status" value="1"/>
</dbReference>
<feature type="domain" description="RNA polymerase sigma factor 70 region 4 type 2" evidence="7">
    <location>
        <begin position="147"/>
        <end position="185"/>
    </location>
</feature>
<dbReference type="Pfam" id="PF08281">
    <property type="entry name" value="Sigma70_r4_2"/>
    <property type="match status" value="1"/>
</dbReference>
<dbReference type="PANTHER" id="PTHR43133">
    <property type="entry name" value="RNA POLYMERASE ECF-TYPE SIGMA FACTO"/>
    <property type="match status" value="1"/>
</dbReference>
<dbReference type="Gene3D" id="1.10.1740.10">
    <property type="match status" value="1"/>
</dbReference>
<keyword evidence="5" id="KW-1133">Transmembrane helix</keyword>
<feature type="transmembrane region" description="Helical" evidence="5">
    <location>
        <begin position="204"/>
        <end position="222"/>
    </location>
</feature>
<dbReference type="InterPro" id="IPR036388">
    <property type="entry name" value="WH-like_DNA-bd_sf"/>
</dbReference>
<name>A0AAW9S3B4_9BACT</name>
<dbReference type="SUPFAM" id="SSF88946">
    <property type="entry name" value="Sigma2 domain of RNA polymerase sigma factors"/>
    <property type="match status" value="1"/>
</dbReference>
<evidence type="ECO:0000259" key="7">
    <source>
        <dbReference type="Pfam" id="PF08281"/>
    </source>
</evidence>
<evidence type="ECO:0000259" key="6">
    <source>
        <dbReference type="Pfam" id="PF04542"/>
    </source>
</evidence>
<dbReference type="GO" id="GO:0016987">
    <property type="term" value="F:sigma factor activity"/>
    <property type="evidence" value="ECO:0007669"/>
    <property type="project" value="UniProtKB-KW"/>
</dbReference>
<evidence type="ECO:0000313" key="9">
    <source>
        <dbReference type="Proteomes" id="UP001403385"/>
    </source>
</evidence>
<keyword evidence="9" id="KW-1185">Reference proteome</keyword>
<organism evidence="8 9">
    <name type="scientific">Rapidithrix thailandica</name>
    <dbReference type="NCBI Taxonomy" id="413964"/>
    <lineage>
        <taxon>Bacteria</taxon>
        <taxon>Pseudomonadati</taxon>
        <taxon>Bacteroidota</taxon>
        <taxon>Cytophagia</taxon>
        <taxon>Cytophagales</taxon>
        <taxon>Flammeovirgaceae</taxon>
        <taxon>Rapidithrix</taxon>
    </lineage>
</organism>
<sequence length="224" mass="26361">MELLKKTNTSTLEPQPEALAAFASGKQDAVIWKEFRAGSEMAFNYIYKHYFTILYQYGHQFTKDSELVKDAIQELFIELRRNRQNLGPTSSIKFYLYRSLRRKIVRALSKKNRFIFSGHLESTYDFEIALSPEVMMINRQSTAENKKQLEAAFNKLTKRQKEALLYYYYEGLSYEEIASVMNLSKVKYARTLIYRSIDKLKQEMLLYCSLLAGLAMLFFWLFTG</sequence>
<keyword evidence="4" id="KW-0804">Transcription</keyword>
<dbReference type="Proteomes" id="UP001403385">
    <property type="component" value="Unassembled WGS sequence"/>
</dbReference>
<comment type="caution">
    <text evidence="8">The sequence shown here is derived from an EMBL/GenBank/DDBJ whole genome shotgun (WGS) entry which is preliminary data.</text>
</comment>
<dbReference type="EMBL" id="JBDKWZ010000004">
    <property type="protein sequence ID" value="MEN7548062.1"/>
    <property type="molecule type" value="Genomic_DNA"/>
</dbReference>
<dbReference type="GO" id="GO:0006352">
    <property type="term" value="P:DNA-templated transcription initiation"/>
    <property type="evidence" value="ECO:0007669"/>
    <property type="project" value="InterPro"/>
</dbReference>
<evidence type="ECO:0000256" key="4">
    <source>
        <dbReference type="ARBA" id="ARBA00023163"/>
    </source>
</evidence>
<dbReference type="SUPFAM" id="SSF88659">
    <property type="entry name" value="Sigma3 and sigma4 domains of RNA polymerase sigma factors"/>
    <property type="match status" value="1"/>
</dbReference>
<keyword evidence="3" id="KW-0731">Sigma factor</keyword>
<keyword evidence="5" id="KW-0812">Transmembrane</keyword>